<dbReference type="GO" id="GO:0006508">
    <property type="term" value="P:proteolysis"/>
    <property type="evidence" value="ECO:0007669"/>
    <property type="project" value="UniProtKB-KW"/>
</dbReference>
<keyword evidence="5 14" id="KW-0121">Carboxypeptidase</keyword>
<evidence type="ECO:0000256" key="7">
    <source>
        <dbReference type="ARBA" id="ARBA00022729"/>
    </source>
</evidence>
<dbReference type="InterPro" id="IPR015956">
    <property type="entry name" value="Peniciliin-bd_prot_C_sf"/>
</dbReference>
<dbReference type="GO" id="GO:0008360">
    <property type="term" value="P:regulation of cell shape"/>
    <property type="evidence" value="ECO:0007669"/>
    <property type="project" value="UniProtKB-KW"/>
</dbReference>
<dbReference type="Gene3D" id="3.40.710.10">
    <property type="entry name" value="DD-peptidase/beta-lactamase superfamily"/>
    <property type="match status" value="1"/>
</dbReference>
<dbReference type="InterPro" id="IPR012338">
    <property type="entry name" value="Beta-lactam/transpept-like"/>
</dbReference>
<reference evidence="14" key="1">
    <citation type="submission" date="2018-06" db="EMBL/GenBank/DDBJ databases">
        <authorList>
            <person name="Zhirakovskaya E."/>
        </authorList>
    </citation>
    <scope>NUCLEOTIDE SEQUENCE</scope>
</reference>
<dbReference type="EMBL" id="UOFO01000007">
    <property type="protein sequence ID" value="VAW83459.1"/>
    <property type="molecule type" value="Genomic_DNA"/>
</dbReference>
<evidence type="ECO:0000256" key="4">
    <source>
        <dbReference type="ARBA" id="ARBA00012448"/>
    </source>
</evidence>
<comment type="pathway">
    <text evidence="2">Cell wall biogenesis; peptidoglycan biosynthesis.</text>
</comment>
<evidence type="ECO:0000256" key="9">
    <source>
        <dbReference type="ARBA" id="ARBA00022960"/>
    </source>
</evidence>
<dbReference type="PRINTS" id="PR00725">
    <property type="entry name" value="DADACBPTASE1"/>
</dbReference>
<dbReference type="InterPro" id="IPR018044">
    <property type="entry name" value="Peptidase_S11"/>
</dbReference>
<keyword evidence="11" id="KW-0961">Cell wall biogenesis/degradation</keyword>
<comment type="catalytic activity">
    <reaction evidence="12">
        <text>Preferential cleavage: (Ac)2-L-Lys-D-Ala-|-D-Ala. Also transpeptidation of peptidyl-alanyl moieties that are N-acyl substituents of D-alanine.</text>
        <dbReference type="EC" id="3.4.16.4"/>
    </reaction>
</comment>
<dbReference type="SMART" id="SM00936">
    <property type="entry name" value="PBP5_C"/>
    <property type="match status" value="1"/>
</dbReference>
<dbReference type="PANTHER" id="PTHR21581:SF6">
    <property type="entry name" value="TRAFFICKING PROTEIN PARTICLE COMPLEX SUBUNIT 12"/>
    <property type="match status" value="1"/>
</dbReference>
<dbReference type="SUPFAM" id="SSF56601">
    <property type="entry name" value="beta-lactamase/transpeptidase-like"/>
    <property type="match status" value="1"/>
</dbReference>
<evidence type="ECO:0000256" key="5">
    <source>
        <dbReference type="ARBA" id="ARBA00022645"/>
    </source>
</evidence>
<comment type="function">
    <text evidence="1">Removes C-terminal D-alanyl residues from sugar-peptide cell wall precursors.</text>
</comment>
<dbReference type="GO" id="GO:0009002">
    <property type="term" value="F:serine-type D-Ala-D-Ala carboxypeptidase activity"/>
    <property type="evidence" value="ECO:0007669"/>
    <property type="project" value="UniProtKB-EC"/>
</dbReference>
<evidence type="ECO:0000256" key="11">
    <source>
        <dbReference type="ARBA" id="ARBA00023316"/>
    </source>
</evidence>
<dbReference type="Pfam" id="PF07943">
    <property type="entry name" value="PBP5_C"/>
    <property type="match status" value="1"/>
</dbReference>
<dbReference type="InterPro" id="IPR012907">
    <property type="entry name" value="Peptidase_S11_C"/>
</dbReference>
<accession>A0A3B0ZB21</accession>
<dbReference type="GO" id="GO:0009252">
    <property type="term" value="P:peptidoglycan biosynthetic process"/>
    <property type="evidence" value="ECO:0007669"/>
    <property type="project" value="UniProtKB-UniPathway"/>
</dbReference>
<evidence type="ECO:0000256" key="3">
    <source>
        <dbReference type="ARBA" id="ARBA00007164"/>
    </source>
</evidence>
<dbReference type="Pfam" id="PF00768">
    <property type="entry name" value="Peptidase_S11"/>
    <property type="match status" value="1"/>
</dbReference>
<organism evidence="14">
    <name type="scientific">hydrothermal vent metagenome</name>
    <dbReference type="NCBI Taxonomy" id="652676"/>
    <lineage>
        <taxon>unclassified sequences</taxon>
        <taxon>metagenomes</taxon>
        <taxon>ecological metagenomes</taxon>
    </lineage>
</organism>
<dbReference type="Gene3D" id="2.60.410.10">
    <property type="entry name" value="D-Ala-D-Ala carboxypeptidase, C-terminal domain"/>
    <property type="match status" value="1"/>
</dbReference>
<proteinExistence type="inferred from homology"/>
<keyword evidence="8 14" id="KW-0378">Hydrolase</keyword>
<dbReference type="UniPathway" id="UPA00219"/>
<keyword evidence="10" id="KW-0573">Peptidoglycan synthesis</keyword>
<evidence type="ECO:0000256" key="10">
    <source>
        <dbReference type="ARBA" id="ARBA00022984"/>
    </source>
</evidence>
<name>A0A3B0ZB21_9ZZZZ</name>
<comment type="similarity">
    <text evidence="3">Belongs to the peptidase S11 family.</text>
</comment>
<dbReference type="GO" id="GO:0071555">
    <property type="term" value="P:cell wall organization"/>
    <property type="evidence" value="ECO:0007669"/>
    <property type="project" value="UniProtKB-KW"/>
</dbReference>
<feature type="domain" description="Peptidase S11 D-Ala-D-Ala carboxypeptidase A C-terminal" evidence="13">
    <location>
        <begin position="280"/>
        <end position="370"/>
    </location>
</feature>
<evidence type="ECO:0000256" key="6">
    <source>
        <dbReference type="ARBA" id="ARBA00022670"/>
    </source>
</evidence>
<evidence type="ECO:0000256" key="1">
    <source>
        <dbReference type="ARBA" id="ARBA00003217"/>
    </source>
</evidence>
<protein>
    <recommendedName>
        <fullName evidence="4">serine-type D-Ala-D-Ala carboxypeptidase</fullName>
        <ecNumber evidence="4">3.4.16.4</ecNumber>
    </recommendedName>
</protein>
<dbReference type="SUPFAM" id="SSF69189">
    <property type="entry name" value="Penicillin-binding protein associated domain"/>
    <property type="match status" value="1"/>
</dbReference>
<dbReference type="AlphaFoldDB" id="A0A3B0ZB21"/>
<evidence type="ECO:0000256" key="2">
    <source>
        <dbReference type="ARBA" id="ARBA00004752"/>
    </source>
</evidence>
<evidence type="ECO:0000313" key="14">
    <source>
        <dbReference type="EMBL" id="VAW83459.1"/>
    </source>
</evidence>
<sequence>MIATTPLLQRIFCPCILLMLIFLPCYAAAAPIIPAAPTIAADSYLLIDFHSGQSLSEQNADNRLGPASLTKMMTTYVLFQELKENSIALDDLVTISKKAWKMKGSRTFVEVGKKVSVETLLMGLIVQSGNDATVALAEHVAGSEEVFTAVMNQRAQELGMTNTHFVNSTGMPHKDHFSTARDLSILAQATIKQFPEFYKWYKIKEYKHNNISQLNRNTLLWRDATVDGLKTGHTEAAGYGLVASAQRDNMRLITVVMGAKTKNTRAAESQKLLNYGFRFFETHHLYGQREAIQQVRIWKGSTEQLPIGIVDTLYVTIPKGTYDQLKPQISLPITLIAPISSDKELGTLQIELAGELLAHRPLIALQTIEEGGMISRLIDEMMLMFE</sequence>
<gene>
    <name evidence="14" type="ORF">MNBD_GAMMA16-303</name>
</gene>
<keyword evidence="9" id="KW-0133">Cell shape</keyword>
<evidence type="ECO:0000259" key="13">
    <source>
        <dbReference type="SMART" id="SM00936"/>
    </source>
</evidence>
<keyword evidence="6" id="KW-0645">Protease</keyword>
<evidence type="ECO:0000256" key="12">
    <source>
        <dbReference type="ARBA" id="ARBA00034000"/>
    </source>
</evidence>
<dbReference type="EC" id="3.4.16.4" evidence="4"/>
<dbReference type="InterPro" id="IPR037167">
    <property type="entry name" value="Peptidase_S11_C_sf"/>
</dbReference>
<dbReference type="InterPro" id="IPR001967">
    <property type="entry name" value="Peptidase_S11_N"/>
</dbReference>
<evidence type="ECO:0000256" key="8">
    <source>
        <dbReference type="ARBA" id="ARBA00022801"/>
    </source>
</evidence>
<keyword evidence="7" id="KW-0732">Signal</keyword>
<dbReference type="PANTHER" id="PTHR21581">
    <property type="entry name" value="D-ALANYL-D-ALANINE CARBOXYPEPTIDASE"/>
    <property type="match status" value="1"/>
</dbReference>